<dbReference type="OrthoDB" id="2180575at2"/>
<evidence type="ECO:0000313" key="5">
    <source>
        <dbReference type="Proteomes" id="UP000287101"/>
    </source>
</evidence>
<dbReference type="AlphaFoldDB" id="A0A430A8E3"/>
<name>A0A430A8E3_9ENTE</name>
<feature type="region of interest" description="Disordered" evidence="1">
    <location>
        <begin position="42"/>
        <end position="77"/>
    </location>
</feature>
<comment type="caution">
    <text evidence="4">The sequence shown here is derived from an EMBL/GenBank/DDBJ whole genome shotgun (WGS) entry which is preliminary data.</text>
</comment>
<keyword evidence="5" id="KW-1185">Reference proteome</keyword>
<dbReference type="RefSeq" id="WP_126831595.1">
    <property type="nucleotide sequence ID" value="NZ_CBCRYB010000001.1"/>
</dbReference>
<sequence length="258" mass="26164">MKKLNLVTVALLASTMVGGVVVSAATPGKGPTDLNTTAKVKFEKEETGGENGGEVTPPGGGGEITPPGGGEGGETPETTADLMLTFAPNFDFGTIKLDAKAKEVAAKNVIENDKGKVTHFVQVKDIRGTHAGWSLTASATPLKNGESTLDGGSSIEIKGFNIMGEEGVEATAPTGTFTSIKFDGSQTPVMSAAANAGEGIWSGILGTTPTQTGETNEDVKLNLTASDAVKASEGTYNSTITWNLAGTPTYAAAATPQA</sequence>
<organism evidence="4 5">
    <name type="scientific">Vagococcus fessus</name>
    <dbReference type="NCBI Taxonomy" id="120370"/>
    <lineage>
        <taxon>Bacteria</taxon>
        <taxon>Bacillati</taxon>
        <taxon>Bacillota</taxon>
        <taxon>Bacilli</taxon>
        <taxon>Lactobacillales</taxon>
        <taxon>Enterococcaceae</taxon>
        <taxon>Vagococcus</taxon>
    </lineage>
</organism>
<evidence type="ECO:0000256" key="1">
    <source>
        <dbReference type="SAM" id="MobiDB-lite"/>
    </source>
</evidence>
<dbReference type="Proteomes" id="UP000287101">
    <property type="component" value="Unassembled WGS sequence"/>
</dbReference>
<evidence type="ECO:0000256" key="2">
    <source>
        <dbReference type="SAM" id="SignalP"/>
    </source>
</evidence>
<accession>A0A430A8E3</accession>
<keyword evidence="2" id="KW-0732">Signal</keyword>
<feature type="compositionally biased region" description="Gly residues" evidence="1">
    <location>
        <begin position="58"/>
        <end position="73"/>
    </location>
</feature>
<feature type="domain" description="WxL" evidence="3">
    <location>
        <begin position="33"/>
        <end position="248"/>
    </location>
</feature>
<feature type="chain" id="PRO_5019126681" description="WxL domain-containing protein" evidence="2">
    <location>
        <begin position="25"/>
        <end position="258"/>
    </location>
</feature>
<dbReference type="Pfam" id="PF13731">
    <property type="entry name" value="WxL"/>
    <property type="match status" value="1"/>
</dbReference>
<evidence type="ECO:0000259" key="3">
    <source>
        <dbReference type="Pfam" id="PF13731"/>
    </source>
</evidence>
<dbReference type="InterPro" id="IPR027994">
    <property type="entry name" value="WxL_dom"/>
</dbReference>
<gene>
    <name evidence="4" type="ORF">CBF31_06645</name>
</gene>
<reference evidence="4 5" key="1">
    <citation type="submission" date="2017-05" db="EMBL/GenBank/DDBJ databases">
        <title>Vagococcus spp. assemblies.</title>
        <authorList>
            <person name="Gulvik C.A."/>
        </authorList>
    </citation>
    <scope>NUCLEOTIDE SEQUENCE [LARGE SCALE GENOMIC DNA]</scope>
    <source>
        <strain evidence="4 5">CCUG 41755</strain>
    </source>
</reference>
<dbReference type="EMBL" id="NGJY01000002">
    <property type="protein sequence ID" value="RSU03385.1"/>
    <property type="molecule type" value="Genomic_DNA"/>
</dbReference>
<evidence type="ECO:0000313" key="4">
    <source>
        <dbReference type="EMBL" id="RSU03385.1"/>
    </source>
</evidence>
<proteinExistence type="predicted"/>
<protein>
    <recommendedName>
        <fullName evidence="3">WxL domain-containing protein</fullName>
    </recommendedName>
</protein>
<feature type="signal peptide" evidence="2">
    <location>
        <begin position="1"/>
        <end position="24"/>
    </location>
</feature>